<evidence type="ECO:0000313" key="1">
    <source>
        <dbReference type="EMBL" id="KAF7639799.1"/>
    </source>
</evidence>
<accession>A0A8T0A3A5</accession>
<dbReference type="Proteomes" id="UP000605970">
    <property type="component" value="Unassembled WGS sequence"/>
</dbReference>
<evidence type="ECO:0000313" key="2">
    <source>
        <dbReference type="Proteomes" id="UP000605970"/>
    </source>
</evidence>
<comment type="caution">
    <text evidence="1">The sequence shown here is derived from an EMBL/GenBank/DDBJ whole genome shotgun (WGS) entry which is preliminary data.</text>
</comment>
<dbReference type="AlphaFoldDB" id="A0A8T0A3A5"/>
<keyword evidence="2" id="KW-1185">Reference proteome</keyword>
<reference evidence="1" key="1">
    <citation type="journal article" date="2020" name="Ecol. Evol.">
        <title>Genome structure and content of the rice root-knot nematode (Meloidogyne graminicola).</title>
        <authorList>
            <person name="Phan N.T."/>
            <person name="Danchin E.G.J."/>
            <person name="Klopp C."/>
            <person name="Perfus-Barbeoch L."/>
            <person name="Kozlowski D.K."/>
            <person name="Koutsovoulos G.D."/>
            <person name="Lopez-Roques C."/>
            <person name="Bouchez O."/>
            <person name="Zahm M."/>
            <person name="Besnard G."/>
            <person name="Bellafiore S."/>
        </authorList>
    </citation>
    <scope>NUCLEOTIDE SEQUENCE</scope>
    <source>
        <strain evidence="1">VN-18</strain>
    </source>
</reference>
<proteinExistence type="predicted"/>
<organism evidence="1 2">
    <name type="scientific">Meloidogyne graminicola</name>
    <dbReference type="NCBI Taxonomy" id="189291"/>
    <lineage>
        <taxon>Eukaryota</taxon>
        <taxon>Metazoa</taxon>
        <taxon>Ecdysozoa</taxon>
        <taxon>Nematoda</taxon>
        <taxon>Chromadorea</taxon>
        <taxon>Rhabditida</taxon>
        <taxon>Tylenchina</taxon>
        <taxon>Tylenchomorpha</taxon>
        <taxon>Tylenchoidea</taxon>
        <taxon>Meloidogynidae</taxon>
        <taxon>Meloidogyninae</taxon>
        <taxon>Meloidogyne</taxon>
    </lineage>
</organism>
<name>A0A8T0A3A5_9BILA</name>
<gene>
    <name evidence="1" type="ORF">Mgra_00000719</name>
</gene>
<protein>
    <submittedName>
        <fullName evidence="1">Uncharacterized protein</fullName>
    </submittedName>
</protein>
<sequence length="172" mass="19487">MSLTFYEIDPTIYSLKIPNDKEELDNSFSSNPPKNGRLGRKGTPSLLFSNNAINSLIAPIQGEENLCVVILTRRKLEELGKMNELKKKLIQQFSCSKEAPLGKASFKRFRVFQRRNFGINKFNDGQINVNENPTVSDNSTTEFRELLTKEGSYSPCNEAEMACIKLSKLIFV</sequence>
<dbReference type="EMBL" id="JABEBT010000003">
    <property type="protein sequence ID" value="KAF7639799.1"/>
    <property type="molecule type" value="Genomic_DNA"/>
</dbReference>